<comment type="cofactor">
    <cofactor evidence="9 11">
        <name>Mg(2+)</name>
        <dbReference type="ChEBI" id="CHEBI:18420"/>
    </cofactor>
    <text evidence="9 11">Binds 1 Mg(2+) ion per subunit.</text>
</comment>
<evidence type="ECO:0000256" key="10">
    <source>
        <dbReference type="PIRSR" id="PIRSR001558-1"/>
    </source>
</evidence>
<dbReference type="GO" id="GO:0005829">
    <property type="term" value="C:cytosol"/>
    <property type="evidence" value="ECO:0007669"/>
    <property type="project" value="TreeGrafter"/>
</dbReference>
<feature type="binding site" evidence="10">
    <location>
        <position position="435"/>
    </location>
    <ligand>
        <name>ATP</name>
        <dbReference type="ChEBI" id="CHEBI:30616"/>
    </ligand>
</feature>
<dbReference type="GO" id="GO:0004363">
    <property type="term" value="F:glutathione synthase activity"/>
    <property type="evidence" value="ECO:0007669"/>
    <property type="project" value="UniProtKB-UniRule"/>
</dbReference>
<dbReference type="PANTHER" id="PTHR11130:SF0">
    <property type="entry name" value="GLUTATHIONE SYNTHETASE"/>
    <property type="match status" value="1"/>
</dbReference>
<evidence type="ECO:0000256" key="2">
    <source>
        <dbReference type="ARBA" id="ARBA00010385"/>
    </source>
</evidence>
<gene>
    <name evidence="13" type="primary">GSH2</name>
    <name evidence="13" type="ORF">HRR80_009012</name>
</gene>
<protein>
    <recommendedName>
        <fullName evidence="9">Glutathione synthetase</fullName>
        <shortName evidence="9">GSH-S</shortName>
        <ecNumber evidence="9">6.3.2.3</ecNumber>
    </recommendedName>
</protein>
<organism evidence="13 14">
    <name type="scientific">Exophiala dermatitidis</name>
    <name type="common">Black yeast-like fungus</name>
    <name type="synonym">Wangiella dermatitidis</name>
    <dbReference type="NCBI Taxonomy" id="5970"/>
    <lineage>
        <taxon>Eukaryota</taxon>
        <taxon>Fungi</taxon>
        <taxon>Dikarya</taxon>
        <taxon>Ascomycota</taxon>
        <taxon>Pezizomycotina</taxon>
        <taxon>Eurotiomycetes</taxon>
        <taxon>Chaetothyriomycetidae</taxon>
        <taxon>Chaetothyriales</taxon>
        <taxon>Herpotrichiellaceae</taxon>
        <taxon>Exophiala</taxon>
    </lineage>
</organism>
<accession>A0AAN6EKM1</accession>
<dbReference type="Gene3D" id="3.30.1490.80">
    <property type="match status" value="1"/>
</dbReference>
<dbReference type="GO" id="GO:0000287">
    <property type="term" value="F:magnesium ion binding"/>
    <property type="evidence" value="ECO:0007669"/>
    <property type="project" value="UniProtKB-UniRule"/>
</dbReference>
<keyword evidence="4 9" id="KW-0317">Glutathione biosynthesis</keyword>
<feature type="domain" description="Glutathione synthase substrate-binding" evidence="12">
    <location>
        <begin position="245"/>
        <end position="357"/>
    </location>
</feature>
<dbReference type="Pfam" id="PF03199">
    <property type="entry name" value="GSH_synthase"/>
    <property type="match status" value="1"/>
</dbReference>
<evidence type="ECO:0000256" key="9">
    <source>
        <dbReference type="PIRNR" id="PIRNR001558"/>
    </source>
</evidence>
<dbReference type="InterPro" id="IPR005615">
    <property type="entry name" value="Glutathione_synthase"/>
</dbReference>
<evidence type="ECO:0000256" key="5">
    <source>
        <dbReference type="ARBA" id="ARBA00022723"/>
    </source>
</evidence>
<dbReference type="EMBL" id="JAJGCB010000030">
    <property type="protein sequence ID" value="KAJ8986885.1"/>
    <property type="molecule type" value="Genomic_DNA"/>
</dbReference>
<dbReference type="Gene3D" id="3.30.470.20">
    <property type="entry name" value="ATP-grasp fold, B domain"/>
    <property type="match status" value="1"/>
</dbReference>
<dbReference type="PIRSF" id="PIRSF001558">
    <property type="entry name" value="GSHase"/>
    <property type="match status" value="1"/>
</dbReference>
<dbReference type="GO" id="GO:0043295">
    <property type="term" value="F:glutathione binding"/>
    <property type="evidence" value="ECO:0007669"/>
    <property type="project" value="UniProtKB-UniRule"/>
</dbReference>
<evidence type="ECO:0000256" key="1">
    <source>
        <dbReference type="ARBA" id="ARBA00004965"/>
    </source>
</evidence>
<comment type="caution">
    <text evidence="13">The sequence shown here is derived from an EMBL/GenBank/DDBJ whole genome shotgun (WGS) entry which is preliminary data.</text>
</comment>
<feature type="binding site" evidence="10">
    <location>
        <position position="360"/>
    </location>
    <ligand>
        <name>ATP</name>
        <dbReference type="ChEBI" id="CHEBI:30616"/>
    </ligand>
</feature>
<feature type="binding site" evidence="11">
    <location>
        <position position="428"/>
    </location>
    <ligand>
        <name>Mg(2+)</name>
        <dbReference type="ChEBI" id="CHEBI:18420"/>
    </ligand>
</feature>
<dbReference type="EC" id="6.3.2.3" evidence="9"/>
<evidence type="ECO:0000313" key="13">
    <source>
        <dbReference type="EMBL" id="KAJ8986885.1"/>
    </source>
</evidence>
<comment type="similarity">
    <text evidence="2 9">Belongs to the eukaryotic GSH synthase family.</text>
</comment>
<proteinExistence type="inferred from homology"/>
<dbReference type="SUPFAM" id="SSF52440">
    <property type="entry name" value="PreATP-grasp domain"/>
    <property type="match status" value="1"/>
</dbReference>
<dbReference type="Pfam" id="PF03917">
    <property type="entry name" value="GSH_synth_ATP"/>
    <property type="match status" value="1"/>
</dbReference>
<keyword evidence="6 9" id="KW-0547">Nucleotide-binding</keyword>
<keyword evidence="7 9" id="KW-0067">ATP-binding</keyword>
<evidence type="ECO:0000256" key="7">
    <source>
        <dbReference type="ARBA" id="ARBA00022840"/>
    </source>
</evidence>
<keyword evidence="3 9" id="KW-0436">Ligase</keyword>
<evidence type="ECO:0000259" key="12">
    <source>
        <dbReference type="Pfam" id="PF03199"/>
    </source>
</evidence>
<dbReference type="InterPro" id="IPR014042">
    <property type="entry name" value="Glutathione_synthase_a-hlx"/>
</dbReference>
<comment type="catalytic activity">
    <reaction evidence="9">
        <text>gamma-L-glutamyl-L-cysteine + glycine + ATP = glutathione + ADP + phosphate + H(+)</text>
        <dbReference type="Rhea" id="RHEA:13557"/>
        <dbReference type="ChEBI" id="CHEBI:15378"/>
        <dbReference type="ChEBI" id="CHEBI:30616"/>
        <dbReference type="ChEBI" id="CHEBI:43474"/>
        <dbReference type="ChEBI" id="CHEBI:57305"/>
        <dbReference type="ChEBI" id="CHEBI:57925"/>
        <dbReference type="ChEBI" id="CHEBI:58173"/>
        <dbReference type="ChEBI" id="CHEBI:456216"/>
        <dbReference type="EC" id="6.3.2.3"/>
    </reaction>
</comment>
<feature type="binding site" evidence="10">
    <location>
        <begin position="424"/>
        <end position="433"/>
    </location>
    <ligand>
        <name>ATP</name>
        <dbReference type="ChEBI" id="CHEBI:30616"/>
    </ligand>
</feature>
<dbReference type="InterPro" id="IPR004887">
    <property type="entry name" value="GSH_synth_subst-bd"/>
</dbReference>
<dbReference type="FunFam" id="3.30.1490.50:FF:000002">
    <property type="entry name" value="Glutathione synthetase"/>
    <property type="match status" value="1"/>
</dbReference>
<dbReference type="InterPro" id="IPR014049">
    <property type="entry name" value="Glutathione_synthase_N_euk"/>
</dbReference>
<dbReference type="Gene3D" id="3.30.1490.50">
    <property type="match status" value="1"/>
</dbReference>
<evidence type="ECO:0000256" key="3">
    <source>
        <dbReference type="ARBA" id="ARBA00022598"/>
    </source>
</evidence>
<dbReference type="GO" id="GO:0005524">
    <property type="term" value="F:ATP binding"/>
    <property type="evidence" value="ECO:0007669"/>
    <property type="project" value="UniProtKB-UniRule"/>
</dbReference>
<evidence type="ECO:0000256" key="8">
    <source>
        <dbReference type="ARBA" id="ARBA00022842"/>
    </source>
</evidence>
<name>A0AAN6EKM1_EXODE</name>
<dbReference type="Gene3D" id="1.10.1080.10">
    <property type="entry name" value="Glutathione Synthetase, Chain A, domain 3"/>
    <property type="match status" value="1"/>
</dbReference>
<reference evidence="13" key="1">
    <citation type="submission" date="2023-01" db="EMBL/GenBank/DDBJ databases">
        <title>Exophiala dermititidis isolated from Cystic Fibrosis Patient.</title>
        <authorList>
            <person name="Kurbessoian T."/>
            <person name="Crocker A."/>
            <person name="Murante D."/>
            <person name="Hogan D.A."/>
            <person name="Stajich J.E."/>
        </authorList>
    </citation>
    <scope>NUCLEOTIDE SEQUENCE</scope>
    <source>
        <strain evidence="13">Ex8</strain>
    </source>
</reference>
<dbReference type="Gene3D" id="3.40.50.1760">
    <property type="entry name" value="Glutathione synthase, substrate-binding domain superfamily, eukaryotic"/>
    <property type="match status" value="1"/>
</dbReference>
<dbReference type="SUPFAM" id="SSF56059">
    <property type="entry name" value="Glutathione synthetase ATP-binding domain-like"/>
    <property type="match status" value="2"/>
</dbReference>
<feature type="binding site" evidence="10">
    <location>
        <position position="542"/>
    </location>
    <ligand>
        <name>ATP</name>
        <dbReference type="ChEBI" id="CHEBI:30616"/>
    </ligand>
</feature>
<dbReference type="AlphaFoldDB" id="A0AAN6EKM1"/>
<dbReference type="Proteomes" id="UP001161757">
    <property type="component" value="Unassembled WGS sequence"/>
</dbReference>
<feature type="binding site" evidence="10">
    <location>
        <position position="485"/>
    </location>
    <ligand>
        <name>ATP</name>
        <dbReference type="ChEBI" id="CHEBI:30616"/>
    </ligand>
</feature>
<feature type="binding site" evidence="10">
    <location>
        <position position="548"/>
    </location>
    <ligand>
        <name>ATP</name>
        <dbReference type="ChEBI" id="CHEBI:30616"/>
    </ligand>
</feature>
<dbReference type="InterPro" id="IPR014709">
    <property type="entry name" value="Glutathione_synthase_C_euk"/>
</dbReference>
<dbReference type="InterPro" id="IPR016185">
    <property type="entry name" value="PreATP-grasp_dom_sf"/>
</dbReference>
<comment type="pathway">
    <text evidence="1 9">Sulfur metabolism; glutathione biosynthesis; glutathione from L-cysteine and L-glutamate: step 2/2.</text>
</comment>
<dbReference type="PANTHER" id="PTHR11130">
    <property type="entry name" value="GLUTATHIONE SYNTHETASE"/>
    <property type="match status" value="1"/>
</dbReference>
<dbReference type="InterPro" id="IPR037013">
    <property type="entry name" value="GSH-S_sub-bd_sf"/>
</dbReference>
<feature type="binding site" evidence="10">
    <location>
        <begin position="457"/>
        <end position="460"/>
    </location>
    <ligand>
        <name>ATP</name>
        <dbReference type="ChEBI" id="CHEBI:30616"/>
    </ligand>
</feature>
<sequence length="567" mass="61911">MAQQIYSTYPPALTAEQEEYLVQTVKDWSIEHALAVRPSTAVVPEGANPNNVLATNAPVTLFPSPFPKSCFEQAKHLQQVYNELYAAITSDEQWLEGVMKELIQVDDFLANLWKIHLAVKEEGYVQDLSLGMFRSDYMLHTTDPNSAPTLKQVEFNTISSSFGGLACKVAELHNHLATYPSPSHPVAYPPHPLFGNSADPKTASSVRSTGHPPPNHAIFALTAGLAAAHEAYGPVKSKSTPPLPTCILFLVQDDERNVFDQLALSTHLFKEHKIPSFRLPVSQILARTSIPSKEANPARPLIYTPPSSPSTQYEVTVVYFRALYGPAEYSSPTIWAARHHLERSAAVKCPTVLLHLSGSKKVQQVLTSKPPGPDHLRFFLPGYAEATLDSLRSTFAPQYALSESEPEGIKLALSEATAANHVLKPQREGGGNNIYRNNIPSFLNSIPRDQWKQYILMELIRPPPEAKNAVLRSDGNVAVGHVVSELGIFGTCLWRSTNFNTTGTTGTTASAKWSAAAPGPQVKKSGLEILWNADGGYLLRTKGKESDEGGVAAGFSSLDSLILYESH</sequence>
<feature type="binding site" evidence="10">
    <location>
        <position position="261"/>
    </location>
    <ligand>
        <name>substrate</name>
    </ligand>
</feature>
<keyword evidence="5 9" id="KW-0479">Metal-binding</keyword>
<evidence type="ECO:0000313" key="14">
    <source>
        <dbReference type="Proteomes" id="UP001161757"/>
    </source>
</evidence>
<evidence type="ECO:0000256" key="11">
    <source>
        <dbReference type="PIRSR" id="PIRSR001558-2"/>
    </source>
</evidence>
<evidence type="ECO:0000256" key="4">
    <source>
        <dbReference type="ARBA" id="ARBA00022684"/>
    </source>
</evidence>
<evidence type="ECO:0000256" key="6">
    <source>
        <dbReference type="ARBA" id="ARBA00022741"/>
    </source>
</evidence>
<keyword evidence="8 9" id="KW-0460">Magnesium</keyword>
<feature type="binding site" evidence="10">
    <location>
        <position position="540"/>
    </location>
    <ligand>
        <name>substrate</name>
    </ligand>
</feature>